<feature type="transmembrane region" description="Helical" evidence="1">
    <location>
        <begin position="39"/>
        <end position="62"/>
    </location>
</feature>
<accession>A0A5P2DRY0</accession>
<dbReference type="EMBL" id="CP029189">
    <property type="protein sequence ID" value="QES57942.1"/>
    <property type="molecule type" value="Genomic_DNA"/>
</dbReference>
<dbReference type="Proteomes" id="UP000324101">
    <property type="component" value="Chromosome"/>
</dbReference>
<sequence>MSSSSRRTGARRREAVSLVVWWTVLALAVWLLGRATGRPVGLVPSVASAALLAAVGETGDLVRRRWTARRHQREETSRLP</sequence>
<name>A0A5P2DRY0_STRVZ</name>
<organism evidence="2 3">
    <name type="scientific">Streptomyces venezuelae</name>
    <dbReference type="NCBI Taxonomy" id="54571"/>
    <lineage>
        <taxon>Bacteria</taxon>
        <taxon>Bacillati</taxon>
        <taxon>Actinomycetota</taxon>
        <taxon>Actinomycetes</taxon>
        <taxon>Kitasatosporales</taxon>
        <taxon>Streptomycetaceae</taxon>
        <taxon>Streptomyces</taxon>
    </lineage>
</organism>
<proteinExistence type="predicted"/>
<keyword evidence="1" id="KW-1133">Transmembrane helix</keyword>
<keyword evidence="1" id="KW-0472">Membrane</keyword>
<evidence type="ECO:0000313" key="3">
    <source>
        <dbReference type="Proteomes" id="UP000324101"/>
    </source>
</evidence>
<evidence type="ECO:0000256" key="1">
    <source>
        <dbReference type="SAM" id="Phobius"/>
    </source>
</evidence>
<keyword evidence="1" id="KW-0812">Transmembrane</keyword>
<feature type="transmembrane region" description="Helical" evidence="1">
    <location>
        <begin position="15"/>
        <end position="33"/>
    </location>
</feature>
<gene>
    <name evidence="2" type="ORF">DEJ51_30480</name>
</gene>
<protein>
    <submittedName>
        <fullName evidence="2">Uncharacterized protein</fullName>
    </submittedName>
</protein>
<dbReference type="AlphaFoldDB" id="A0A5P2DRY0"/>
<reference evidence="2 3" key="1">
    <citation type="submission" date="2018-05" db="EMBL/GenBank/DDBJ databases">
        <title>Streptomyces venezuelae.</title>
        <authorList>
            <person name="Kim W."/>
            <person name="Lee N."/>
            <person name="Cho B.-K."/>
        </authorList>
    </citation>
    <scope>NUCLEOTIDE SEQUENCE [LARGE SCALE GENOMIC DNA]</scope>
    <source>
        <strain evidence="2 3">ATCC 21018</strain>
    </source>
</reference>
<evidence type="ECO:0000313" key="2">
    <source>
        <dbReference type="EMBL" id="QES57942.1"/>
    </source>
</evidence>